<dbReference type="EMBL" id="VMKP01000003">
    <property type="protein sequence ID" value="TVO64696.1"/>
    <property type="molecule type" value="Genomic_DNA"/>
</dbReference>
<keyword evidence="7" id="KW-1185">Reference proteome</keyword>
<evidence type="ECO:0000256" key="2">
    <source>
        <dbReference type="ARBA" id="ARBA00023015"/>
    </source>
</evidence>
<comment type="caution">
    <text evidence="6">The sequence shown here is derived from an EMBL/GenBank/DDBJ whole genome shotgun (WGS) entry which is preliminary data.</text>
</comment>
<accession>A0A557RHZ8</accession>
<feature type="domain" description="HTH lysR-type" evidence="5">
    <location>
        <begin position="1"/>
        <end position="59"/>
    </location>
</feature>
<dbReference type="Pfam" id="PF03466">
    <property type="entry name" value="LysR_substrate"/>
    <property type="match status" value="1"/>
</dbReference>
<dbReference type="Pfam" id="PF00126">
    <property type="entry name" value="HTH_1"/>
    <property type="match status" value="1"/>
</dbReference>
<dbReference type="Gene3D" id="1.10.10.10">
    <property type="entry name" value="Winged helix-like DNA-binding domain superfamily/Winged helix DNA-binding domain"/>
    <property type="match status" value="1"/>
</dbReference>
<dbReference type="NCBIfam" id="NF009327">
    <property type="entry name" value="PRK12684.1"/>
    <property type="match status" value="1"/>
</dbReference>
<dbReference type="SUPFAM" id="SSF46785">
    <property type="entry name" value="Winged helix' DNA-binding domain"/>
    <property type="match status" value="1"/>
</dbReference>
<dbReference type="InterPro" id="IPR037423">
    <property type="entry name" value="CysB_PBP2"/>
</dbReference>
<dbReference type="PANTHER" id="PTHR30126">
    <property type="entry name" value="HTH-TYPE TRANSCRIPTIONAL REGULATOR"/>
    <property type="match status" value="1"/>
</dbReference>
<dbReference type="PANTHER" id="PTHR30126:SF6">
    <property type="entry name" value="HTH-TYPE TRANSCRIPTIONAL REGULATOR CYSB-RELATED"/>
    <property type="match status" value="1"/>
</dbReference>
<dbReference type="PROSITE" id="PS50931">
    <property type="entry name" value="HTH_LYSR"/>
    <property type="match status" value="1"/>
</dbReference>
<dbReference type="NCBIfam" id="NF009326">
    <property type="entry name" value="PRK12681.1"/>
    <property type="match status" value="1"/>
</dbReference>
<evidence type="ECO:0000313" key="6">
    <source>
        <dbReference type="EMBL" id="TVO64696.1"/>
    </source>
</evidence>
<gene>
    <name evidence="6" type="primary">cysB</name>
    <name evidence="6" type="ORF">FPL11_08620</name>
</gene>
<sequence>MKLTQLRYIVEVVRRGLNVSAAADALYTSQPGVSKQIRMLEEELGVPIFERSGKHFTGLTRPGHQILAAAERTLAETRGIQSIAAEFADDQSGSLSIATTHTQARHALPPAVQAFRAHYPAVSLHFHQGTPTQIAEMATAGEVDFAIATEALELYEDLVMLPCYRWNRSIVVPQGHPLCACEPLTLEAIAEHPIVTYVFGFTGRSRLDAAFSAHGLTPEVVFTATDSEVIKTYVQLGLGVGIMASMAFDPQRDEGLVALDASHLFEASTTRIGFRRSAYMRAYMFAFIETFAPHLTPAVVQQAIEARTPEQREAIERLLEPVLESTGD</sequence>
<evidence type="ECO:0000256" key="1">
    <source>
        <dbReference type="ARBA" id="ARBA00009437"/>
    </source>
</evidence>
<evidence type="ECO:0000313" key="7">
    <source>
        <dbReference type="Proteomes" id="UP000316688"/>
    </source>
</evidence>
<dbReference type="SUPFAM" id="SSF53850">
    <property type="entry name" value="Periplasmic binding protein-like II"/>
    <property type="match status" value="1"/>
</dbReference>
<dbReference type="GO" id="GO:0019344">
    <property type="term" value="P:cysteine biosynthetic process"/>
    <property type="evidence" value="ECO:0007669"/>
    <property type="project" value="TreeGrafter"/>
</dbReference>
<comment type="similarity">
    <text evidence="1">Belongs to the LysR transcriptional regulatory family.</text>
</comment>
<dbReference type="RefSeq" id="WP_144348236.1">
    <property type="nucleotide sequence ID" value="NZ_VMKP01000003.1"/>
</dbReference>
<organism evidence="6 7">
    <name type="scientific">Spiribacter aquaticus</name>
    <dbReference type="NCBI Taxonomy" id="1935996"/>
    <lineage>
        <taxon>Bacteria</taxon>
        <taxon>Pseudomonadati</taxon>
        <taxon>Pseudomonadota</taxon>
        <taxon>Gammaproteobacteria</taxon>
        <taxon>Chromatiales</taxon>
        <taxon>Ectothiorhodospiraceae</taxon>
        <taxon>Spiribacter</taxon>
    </lineage>
</organism>
<dbReference type="PRINTS" id="PR00039">
    <property type="entry name" value="HTHLYSR"/>
</dbReference>
<dbReference type="InterPro" id="IPR036390">
    <property type="entry name" value="WH_DNA-bd_sf"/>
</dbReference>
<dbReference type="InterPro" id="IPR005119">
    <property type="entry name" value="LysR_subst-bd"/>
</dbReference>
<proteinExistence type="inferred from homology"/>
<dbReference type="GO" id="GO:0000976">
    <property type="term" value="F:transcription cis-regulatory region binding"/>
    <property type="evidence" value="ECO:0007669"/>
    <property type="project" value="TreeGrafter"/>
</dbReference>
<reference evidence="6 7" key="1">
    <citation type="submission" date="2019-07" db="EMBL/GenBank/DDBJ databases">
        <title>Reclasification of Spiribacter aquaticus.</title>
        <authorList>
            <person name="Leon M.J."/>
            <person name="Sanchez-Porro C."/>
            <person name="Ventosa A."/>
        </authorList>
    </citation>
    <scope>NUCLEOTIDE SEQUENCE [LARGE SCALE GENOMIC DNA]</scope>
    <source>
        <strain evidence="6 7">SP30</strain>
    </source>
</reference>
<dbReference type="InterPro" id="IPR036388">
    <property type="entry name" value="WH-like_DNA-bd_sf"/>
</dbReference>
<keyword evidence="3" id="KW-0238">DNA-binding</keyword>
<keyword evidence="4" id="KW-0804">Transcription</keyword>
<dbReference type="AlphaFoldDB" id="A0A557RHZ8"/>
<dbReference type="GO" id="GO:0003700">
    <property type="term" value="F:DNA-binding transcription factor activity"/>
    <property type="evidence" value="ECO:0007669"/>
    <property type="project" value="InterPro"/>
</dbReference>
<dbReference type="CDD" id="cd08413">
    <property type="entry name" value="PBP2_CysB_like"/>
    <property type="match status" value="1"/>
</dbReference>
<protein>
    <submittedName>
        <fullName evidence="6">HTH-type transcriptional regulator CysB</fullName>
    </submittedName>
</protein>
<keyword evidence="2" id="KW-0805">Transcription regulation</keyword>
<dbReference type="InterPro" id="IPR000847">
    <property type="entry name" value="LysR_HTH_N"/>
</dbReference>
<evidence type="ECO:0000259" key="5">
    <source>
        <dbReference type="PROSITE" id="PS50931"/>
    </source>
</evidence>
<evidence type="ECO:0000256" key="3">
    <source>
        <dbReference type="ARBA" id="ARBA00023125"/>
    </source>
</evidence>
<dbReference type="Gene3D" id="3.40.190.10">
    <property type="entry name" value="Periplasmic binding protein-like II"/>
    <property type="match status" value="2"/>
</dbReference>
<dbReference type="Proteomes" id="UP000316688">
    <property type="component" value="Unassembled WGS sequence"/>
</dbReference>
<evidence type="ECO:0000256" key="4">
    <source>
        <dbReference type="ARBA" id="ARBA00023163"/>
    </source>
</evidence>
<name>A0A557RHZ8_9GAMM</name>